<sequence length="545" mass="62273">MKNPIKITIESLTLSFGKKSLFDELDFSLSRGDKVTLVGENGCGKTTFLRLLNSTQQQNSNSELFEYTGLIEIEGKIGFLPQHFEDITNPNEPTIITMLKFFPDSDIQQFLDQPLQPLSEEWYNELNSLIGDEIYQQTKLLGLNNDLLEQEFESLSGGEKTKSILCALSIVKPDILLLDEPTNHLDVQGIEWLENFLMEYDGAVVMVTHDRTLINSVSNRISELSPHTKKFVHFRGGYENYLAQEEKKRQRAIQEREFQEKELKNLKQKSIQMASSMKARKLRDPKNRDKISYNNQEERVHKGTSKAFNQITRKQEYLLENRIDLIQERNKISFEFDENSVSSSLCIEVSDLTKSFAHKPLFQNVSFTLVSGDRLIIQGPNGSGKTTLMNILMGLTESDSGTVTISKHAKIGYLDQEQENLILDKSAIELLMEDSSIQATKQKIISELCNLGVYTWHDLNSPLKSLSIGCRRKVQLCKIIMQKCSILVLDELTNHIDFPSLEVIEEALMNFPGIIIATSHDRYFTDKIATDIINLEDYSEFNNDK</sequence>
<evidence type="ECO:0000256" key="1">
    <source>
        <dbReference type="ARBA" id="ARBA00022741"/>
    </source>
</evidence>
<dbReference type="OrthoDB" id="6500128at2759"/>
<dbReference type="InParanoid" id="D2UZA7"/>
<evidence type="ECO:0000313" key="6">
    <source>
        <dbReference type="Proteomes" id="UP000006671"/>
    </source>
</evidence>
<organism evidence="6">
    <name type="scientific">Naegleria gruberi</name>
    <name type="common">Amoeba</name>
    <dbReference type="NCBI Taxonomy" id="5762"/>
    <lineage>
        <taxon>Eukaryota</taxon>
        <taxon>Discoba</taxon>
        <taxon>Heterolobosea</taxon>
        <taxon>Tetramitia</taxon>
        <taxon>Eutetramitia</taxon>
        <taxon>Vahlkampfiidae</taxon>
        <taxon>Naegleria</taxon>
    </lineage>
</organism>
<dbReference type="SMART" id="SM00382">
    <property type="entry name" value="AAA"/>
    <property type="match status" value="2"/>
</dbReference>
<dbReference type="KEGG" id="ngr:NAEGRDRAFT_61870"/>
<keyword evidence="1" id="KW-0547">Nucleotide-binding</keyword>
<dbReference type="Pfam" id="PF00005">
    <property type="entry name" value="ABC_tran"/>
    <property type="match status" value="2"/>
</dbReference>
<dbReference type="PANTHER" id="PTHR42855:SF2">
    <property type="entry name" value="DRUG RESISTANCE ABC TRANSPORTER,ATP-BINDING PROTEIN"/>
    <property type="match status" value="1"/>
</dbReference>
<evidence type="ECO:0000259" key="4">
    <source>
        <dbReference type="PROSITE" id="PS50893"/>
    </source>
</evidence>
<dbReference type="CDD" id="cd03221">
    <property type="entry name" value="ABCF_EF-3"/>
    <property type="match status" value="2"/>
</dbReference>
<name>D2UZA7_NAEGR</name>
<dbReference type="GO" id="GO:0016887">
    <property type="term" value="F:ATP hydrolysis activity"/>
    <property type="evidence" value="ECO:0007669"/>
    <property type="project" value="InterPro"/>
</dbReference>
<dbReference type="PROSITE" id="PS50893">
    <property type="entry name" value="ABC_TRANSPORTER_2"/>
    <property type="match status" value="2"/>
</dbReference>
<dbReference type="Gene3D" id="3.40.50.300">
    <property type="entry name" value="P-loop containing nucleotide triphosphate hydrolases"/>
    <property type="match status" value="2"/>
</dbReference>
<keyword evidence="2" id="KW-0067">ATP-binding</keyword>
<evidence type="ECO:0000313" key="5">
    <source>
        <dbReference type="EMBL" id="EFC49913.1"/>
    </source>
</evidence>
<dbReference type="SUPFAM" id="SSF52540">
    <property type="entry name" value="P-loop containing nucleoside triphosphate hydrolases"/>
    <property type="match status" value="2"/>
</dbReference>
<feature type="coiled-coil region" evidence="3">
    <location>
        <begin position="242"/>
        <end position="269"/>
    </location>
</feature>
<dbReference type="RefSeq" id="XP_002682657.1">
    <property type="nucleotide sequence ID" value="XM_002682611.1"/>
</dbReference>
<dbReference type="InterPro" id="IPR003593">
    <property type="entry name" value="AAA+_ATPase"/>
</dbReference>
<dbReference type="GeneID" id="8855309"/>
<evidence type="ECO:0000256" key="3">
    <source>
        <dbReference type="SAM" id="Coils"/>
    </source>
</evidence>
<feature type="domain" description="ABC transporter" evidence="4">
    <location>
        <begin position="347"/>
        <end position="545"/>
    </location>
</feature>
<keyword evidence="6" id="KW-1185">Reference proteome</keyword>
<feature type="domain" description="ABC transporter" evidence="4">
    <location>
        <begin position="7"/>
        <end position="260"/>
    </location>
</feature>
<dbReference type="EMBL" id="GG738846">
    <property type="protein sequence ID" value="EFC49913.1"/>
    <property type="molecule type" value="Genomic_DNA"/>
</dbReference>
<dbReference type="InterPro" id="IPR027417">
    <property type="entry name" value="P-loop_NTPase"/>
</dbReference>
<dbReference type="STRING" id="5762.D2UZA7"/>
<dbReference type="FunFam" id="3.40.50.300:FF:000011">
    <property type="entry name" value="Putative ABC transporter ATP-binding component"/>
    <property type="match status" value="1"/>
</dbReference>
<dbReference type="Proteomes" id="UP000006671">
    <property type="component" value="Unassembled WGS sequence"/>
</dbReference>
<accession>D2UZA7</accession>
<reference evidence="5 6" key="1">
    <citation type="journal article" date="2010" name="Cell">
        <title>The genome of Naegleria gruberi illuminates early eukaryotic versatility.</title>
        <authorList>
            <person name="Fritz-Laylin L.K."/>
            <person name="Prochnik S.E."/>
            <person name="Ginger M.L."/>
            <person name="Dacks J.B."/>
            <person name="Carpenter M.L."/>
            <person name="Field M.C."/>
            <person name="Kuo A."/>
            <person name="Paredez A."/>
            <person name="Chapman J."/>
            <person name="Pham J."/>
            <person name="Shu S."/>
            <person name="Neupane R."/>
            <person name="Cipriano M."/>
            <person name="Mancuso J."/>
            <person name="Tu H."/>
            <person name="Salamov A."/>
            <person name="Lindquist E."/>
            <person name="Shapiro H."/>
            <person name="Lucas S."/>
            <person name="Grigoriev I.V."/>
            <person name="Cande W.Z."/>
            <person name="Fulton C."/>
            <person name="Rokhsar D.S."/>
            <person name="Dawson S.C."/>
        </authorList>
    </citation>
    <scope>NUCLEOTIDE SEQUENCE [LARGE SCALE GENOMIC DNA]</scope>
    <source>
        <strain evidence="5 6">NEG-M</strain>
    </source>
</reference>
<protein>
    <submittedName>
        <fullName evidence="5">Predicted protein</fullName>
    </submittedName>
</protein>
<proteinExistence type="predicted"/>
<evidence type="ECO:0000256" key="2">
    <source>
        <dbReference type="ARBA" id="ARBA00022840"/>
    </source>
</evidence>
<dbReference type="OMA" id="FNEEMNI"/>
<keyword evidence="3" id="KW-0175">Coiled coil</keyword>
<dbReference type="eggNOG" id="KOG0927">
    <property type="taxonomic scope" value="Eukaryota"/>
</dbReference>
<dbReference type="PANTHER" id="PTHR42855">
    <property type="entry name" value="ABC TRANSPORTER ATP-BINDING SUBUNIT"/>
    <property type="match status" value="1"/>
</dbReference>
<dbReference type="VEuPathDB" id="AmoebaDB:NAEGRDRAFT_61870"/>
<dbReference type="AlphaFoldDB" id="D2UZA7"/>
<dbReference type="GO" id="GO:0005524">
    <property type="term" value="F:ATP binding"/>
    <property type="evidence" value="ECO:0007669"/>
    <property type="project" value="UniProtKB-KW"/>
</dbReference>
<dbReference type="InterPro" id="IPR003439">
    <property type="entry name" value="ABC_transporter-like_ATP-bd"/>
</dbReference>
<dbReference type="InterPro" id="IPR051309">
    <property type="entry name" value="ABCF_ATPase"/>
</dbReference>
<gene>
    <name evidence="5" type="ORF">NAEGRDRAFT_61870</name>
</gene>